<dbReference type="AlphaFoldDB" id="A0A540KZD9"/>
<reference evidence="1 2" key="1">
    <citation type="journal article" date="2019" name="G3 (Bethesda)">
        <title>Sequencing of a Wild Apple (Malus baccata) Genome Unravels the Differences Between Cultivated and Wild Apple Species Regarding Disease Resistance and Cold Tolerance.</title>
        <authorList>
            <person name="Chen X."/>
        </authorList>
    </citation>
    <scope>NUCLEOTIDE SEQUENCE [LARGE SCALE GENOMIC DNA]</scope>
    <source>
        <strain evidence="2">cv. Shandingzi</strain>
        <tissue evidence="1">Leaves</tissue>
    </source>
</reference>
<gene>
    <name evidence="1" type="ORF">C1H46_034864</name>
</gene>
<evidence type="ECO:0000313" key="1">
    <source>
        <dbReference type="EMBL" id="TQD79593.1"/>
    </source>
</evidence>
<keyword evidence="2" id="KW-1185">Reference proteome</keyword>
<dbReference type="EMBL" id="VIEB01000850">
    <property type="protein sequence ID" value="TQD79593.1"/>
    <property type="molecule type" value="Genomic_DNA"/>
</dbReference>
<sequence length="55" mass="5603">MVLTSSIALIPTKPGFVQGGKNGGSVCETHIEVLGEGKGLGFLGKEKRLGGRGGY</sequence>
<proteinExistence type="predicted"/>
<protein>
    <submittedName>
        <fullName evidence="1">Uncharacterized protein</fullName>
    </submittedName>
</protein>
<comment type="caution">
    <text evidence="1">The sequence shown here is derived from an EMBL/GenBank/DDBJ whole genome shotgun (WGS) entry which is preliminary data.</text>
</comment>
<evidence type="ECO:0000313" key="2">
    <source>
        <dbReference type="Proteomes" id="UP000315295"/>
    </source>
</evidence>
<organism evidence="1 2">
    <name type="scientific">Malus baccata</name>
    <name type="common">Siberian crab apple</name>
    <name type="synonym">Pyrus baccata</name>
    <dbReference type="NCBI Taxonomy" id="106549"/>
    <lineage>
        <taxon>Eukaryota</taxon>
        <taxon>Viridiplantae</taxon>
        <taxon>Streptophyta</taxon>
        <taxon>Embryophyta</taxon>
        <taxon>Tracheophyta</taxon>
        <taxon>Spermatophyta</taxon>
        <taxon>Magnoliopsida</taxon>
        <taxon>eudicotyledons</taxon>
        <taxon>Gunneridae</taxon>
        <taxon>Pentapetalae</taxon>
        <taxon>rosids</taxon>
        <taxon>fabids</taxon>
        <taxon>Rosales</taxon>
        <taxon>Rosaceae</taxon>
        <taxon>Amygdaloideae</taxon>
        <taxon>Maleae</taxon>
        <taxon>Malus</taxon>
    </lineage>
</organism>
<accession>A0A540KZD9</accession>
<name>A0A540KZD9_MALBA</name>
<dbReference type="Proteomes" id="UP000315295">
    <property type="component" value="Unassembled WGS sequence"/>
</dbReference>